<evidence type="ECO:0000313" key="1">
    <source>
        <dbReference type="EMBL" id="MBP2476452.1"/>
    </source>
</evidence>
<name>A0ABS5AIP7_9PSEU</name>
<dbReference type="RefSeq" id="WP_086783117.1">
    <property type="nucleotide sequence ID" value="NZ_JAGIOO010000001.1"/>
</dbReference>
<dbReference type="EMBL" id="JAGIOO010000001">
    <property type="protein sequence ID" value="MBP2476452.1"/>
    <property type="molecule type" value="Genomic_DNA"/>
</dbReference>
<proteinExistence type="predicted"/>
<accession>A0ABS5AIP7</accession>
<organism evidence="1 2">
    <name type="scientific">Crossiella equi</name>
    <dbReference type="NCBI Taxonomy" id="130796"/>
    <lineage>
        <taxon>Bacteria</taxon>
        <taxon>Bacillati</taxon>
        <taxon>Actinomycetota</taxon>
        <taxon>Actinomycetes</taxon>
        <taxon>Pseudonocardiales</taxon>
        <taxon>Pseudonocardiaceae</taxon>
        <taxon>Crossiella</taxon>
    </lineage>
</organism>
<sequence>MPRSFRVDIELTDARHEDVALSWGGWSSQRRRDVPGFGWDVELPVVVRLLDAIEGGRTSAAEAKAELLAAARACVPHSGCCPRCEDRAEHYERALTEFDAARRRFTDPVRYPYLVNSGTLHRWDCPTVPGAGPTHPGRSLQQYVHEARYSWHPGQRRLSDAEAARWAPDRHCDTCRPATPLPAPRRS</sequence>
<reference evidence="1 2" key="1">
    <citation type="submission" date="2021-03" db="EMBL/GenBank/DDBJ databases">
        <title>Sequencing the genomes of 1000 actinobacteria strains.</title>
        <authorList>
            <person name="Klenk H.-P."/>
        </authorList>
    </citation>
    <scope>NUCLEOTIDE SEQUENCE [LARGE SCALE GENOMIC DNA]</scope>
    <source>
        <strain evidence="1 2">DSM 44580</strain>
    </source>
</reference>
<dbReference type="Proteomes" id="UP001519363">
    <property type="component" value="Unassembled WGS sequence"/>
</dbReference>
<evidence type="ECO:0000313" key="2">
    <source>
        <dbReference type="Proteomes" id="UP001519363"/>
    </source>
</evidence>
<keyword evidence="2" id="KW-1185">Reference proteome</keyword>
<comment type="caution">
    <text evidence="1">The sequence shown here is derived from an EMBL/GenBank/DDBJ whole genome shotgun (WGS) entry which is preliminary data.</text>
</comment>
<gene>
    <name evidence="1" type="ORF">JOF53_005324</name>
</gene>
<protein>
    <submittedName>
        <fullName evidence="1">Uncharacterized protein</fullName>
    </submittedName>
</protein>